<reference evidence="1 2" key="1">
    <citation type="journal article" date="2015" name="Genome Announc.">
        <title>Genome Assemblies of Three Soil-Associated Devosia species: D. insulae, D. limi, and D. soli.</title>
        <authorList>
            <person name="Hassan Y.I."/>
            <person name="Lepp D."/>
            <person name="Zhou T."/>
        </authorList>
    </citation>
    <scope>NUCLEOTIDE SEQUENCE [LARGE SCALE GENOMIC DNA]</scope>
    <source>
        <strain evidence="1 2">DS-56</strain>
    </source>
</reference>
<keyword evidence="2" id="KW-1185">Reference proteome</keyword>
<organism evidence="1 2">
    <name type="scientific">Devosia insulae DS-56</name>
    <dbReference type="NCBI Taxonomy" id="1116389"/>
    <lineage>
        <taxon>Bacteria</taxon>
        <taxon>Pseudomonadati</taxon>
        <taxon>Pseudomonadota</taxon>
        <taxon>Alphaproteobacteria</taxon>
        <taxon>Hyphomicrobiales</taxon>
        <taxon>Devosiaceae</taxon>
        <taxon>Devosia</taxon>
    </lineage>
</organism>
<comment type="caution">
    <text evidence="1">The sequence shown here is derived from an EMBL/GenBank/DDBJ whole genome shotgun (WGS) entry which is preliminary data.</text>
</comment>
<dbReference type="OrthoDB" id="7950954at2"/>
<sequence length="81" mass="8630">MHHSTLTPAVTATGGAIRAVMSEAASAALKALKPFDVAIEDALDRSYGAGRWFLYWDEDLSGHPIRGTITLAFGRDTLVIG</sequence>
<dbReference type="RefSeq" id="WP_055886298.1">
    <property type="nucleotide sequence ID" value="NZ_LAJE02000198.1"/>
</dbReference>
<evidence type="ECO:0000313" key="2">
    <source>
        <dbReference type="Proteomes" id="UP000095463"/>
    </source>
</evidence>
<dbReference type="EMBL" id="LAJE02000198">
    <property type="protein sequence ID" value="OEO30565.1"/>
    <property type="molecule type" value="Genomic_DNA"/>
</dbReference>
<proteinExistence type="predicted"/>
<accession>A0A1E5XPQ8</accession>
<name>A0A1E5XPQ8_9HYPH</name>
<dbReference type="Proteomes" id="UP000095463">
    <property type="component" value="Unassembled WGS sequence"/>
</dbReference>
<evidence type="ECO:0000313" key="1">
    <source>
        <dbReference type="EMBL" id="OEO30565.1"/>
    </source>
</evidence>
<gene>
    <name evidence="1" type="ORF">VW23_020675</name>
</gene>
<protein>
    <submittedName>
        <fullName evidence="1">Uncharacterized protein</fullName>
    </submittedName>
</protein>
<dbReference type="AlphaFoldDB" id="A0A1E5XPQ8"/>